<dbReference type="Proteomes" id="UP001626550">
    <property type="component" value="Unassembled WGS sequence"/>
</dbReference>
<keyword evidence="2" id="KW-0805">Transcription regulation</keyword>
<dbReference type="GO" id="GO:0003677">
    <property type="term" value="F:DNA binding"/>
    <property type="evidence" value="ECO:0007669"/>
    <property type="project" value="UniProtKB-KW"/>
</dbReference>
<keyword evidence="4" id="KW-0804">Transcription</keyword>
<gene>
    <name evidence="8" type="primary">MEF2A</name>
    <name evidence="8" type="ORF">Ciccas_007450</name>
</gene>
<dbReference type="PRINTS" id="PR00404">
    <property type="entry name" value="MADSDOMAIN"/>
</dbReference>
<proteinExistence type="predicted"/>
<keyword evidence="5" id="KW-0539">Nucleus</keyword>
<evidence type="ECO:0000259" key="7">
    <source>
        <dbReference type="PROSITE" id="PS50066"/>
    </source>
</evidence>
<dbReference type="AlphaFoldDB" id="A0ABD2Q6U5"/>
<evidence type="ECO:0000256" key="3">
    <source>
        <dbReference type="ARBA" id="ARBA00023125"/>
    </source>
</evidence>
<dbReference type="InterPro" id="IPR002100">
    <property type="entry name" value="TF_MADSbox"/>
</dbReference>
<dbReference type="Pfam" id="PF00319">
    <property type="entry name" value="SRF-TF"/>
    <property type="match status" value="1"/>
</dbReference>
<dbReference type="InterPro" id="IPR036879">
    <property type="entry name" value="TF_MADSbox_sf"/>
</dbReference>
<dbReference type="Gene3D" id="3.40.1810.10">
    <property type="entry name" value="Transcription factor, MADS-box"/>
    <property type="match status" value="1"/>
</dbReference>
<evidence type="ECO:0000256" key="1">
    <source>
        <dbReference type="ARBA" id="ARBA00004123"/>
    </source>
</evidence>
<evidence type="ECO:0000256" key="5">
    <source>
        <dbReference type="ARBA" id="ARBA00023242"/>
    </source>
</evidence>
<comment type="caution">
    <text evidence="8">The sequence shown here is derived from an EMBL/GenBank/DDBJ whole genome shotgun (WGS) entry which is preliminary data.</text>
</comment>
<feature type="compositionally biased region" description="Polar residues" evidence="6">
    <location>
        <begin position="116"/>
        <end position="129"/>
    </location>
</feature>
<name>A0ABD2Q6U5_9PLAT</name>
<feature type="region of interest" description="Disordered" evidence="6">
    <location>
        <begin position="115"/>
        <end position="152"/>
    </location>
</feature>
<keyword evidence="9" id="KW-1185">Reference proteome</keyword>
<protein>
    <submittedName>
        <fullName evidence="8">Myocyte enhancer factor</fullName>
    </submittedName>
</protein>
<dbReference type="FunFam" id="3.40.1810.10:FF:000001">
    <property type="entry name" value="Myocyte-specific enhancer factor 2A homolog"/>
    <property type="match status" value="1"/>
</dbReference>
<dbReference type="PANTHER" id="PTHR11945:SF534">
    <property type="entry name" value="MYOCYTE-SPECIFIC ENHANCER FACTOR 2"/>
    <property type="match status" value="1"/>
</dbReference>
<organism evidence="8 9">
    <name type="scientific">Cichlidogyrus casuarinus</name>
    <dbReference type="NCBI Taxonomy" id="1844966"/>
    <lineage>
        <taxon>Eukaryota</taxon>
        <taxon>Metazoa</taxon>
        <taxon>Spiralia</taxon>
        <taxon>Lophotrochozoa</taxon>
        <taxon>Platyhelminthes</taxon>
        <taxon>Monogenea</taxon>
        <taxon>Monopisthocotylea</taxon>
        <taxon>Dactylogyridea</taxon>
        <taxon>Ancyrocephalidae</taxon>
        <taxon>Cichlidogyrus</taxon>
    </lineage>
</organism>
<dbReference type="GO" id="GO:0005634">
    <property type="term" value="C:nucleus"/>
    <property type="evidence" value="ECO:0007669"/>
    <property type="project" value="UniProtKB-SubCell"/>
</dbReference>
<evidence type="ECO:0000256" key="2">
    <source>
        <dbReference type="ARBA" id="ARBA00023015"/>
    </source>
</evidence>
<reference evidence="8 9" key="1">
    <citation type="submission" date="2024-11" db="EMBL/GenBank/DDBJ databases">
        <title>Adaptive evolution of stress response genes in parasites aligns with host niche diversity.</title>
        <authorList>
            <person name="Hahn C."/>
            <person name="Resl P."/>
        </authorList>
    </citation>
    <scope>NUCLEOTIDE SEQUENCE [LARGE SCALE GENOMIC DNA]</scope>
    <source>
        <strain evidence="8">EGGRZ-B1_66</strain>
        <tissue evidence="8">Body</tissue>
    </source>
</reference>
<dbReference type="PROSITE" id="PS00350">
    <property type="entry name" value="MADS_BOX_1"/>
    <property type="match status" value="1"/>
</dbReference>
<evidence type="ECO:0000313" key="9">
    <source>
        <dbReference type="Proteomes" id="UP001626550"/>
    </source>
</evidence>
<evidence type="ECO:0000313" key="8">
    <source>
        <dbReference type="EMBL" id="KAL3313941.1"/>
    </source>
</evidence>
<keyword evidence="3" id="KW-0238">DNA-binding</keyword>
<feature type="domain" description="MADS-box" evidence="7">
    <location>
        <begin position="1"/>
        <end position="61"/>
    </location>
</feature>
<dbReference type="GO" id="GO:0045944">
    <property type="term" value="P:positive regulation of transcription by RNA polymerase II"/>
    <property type="evidence" value="ECO:0007669"/>
    <property type="project" value="UniProtKB-ARBA"/>
</dbReference>
<evidence type="ECO:0000256" key="6">
    <source>
        <dbReference type="SAM" id="MobiDB-lite"/>
    </source>
</evidence>
<dbReference type="CDD" id="cd00265">
    <property type="entry name" value="MADS_MEF2_like"/>
    <property type="match status" value="1"/>
</dbReference>
<dbReference type="PANTHER" id="PTHR11945">
    <property type="entry name" value="MADS BOX PROTEIN"/>
    <property type="match status" value="1"/>
</dbReference>
<sequence>MGRKKIQIKPINDERNRQVTFTKRKLGLMKKAYELSVLCDCEIALIIFNNGKKLFQYASSDIDQVLLRYTECSEPHESKTNQDIIELLTKKEGGAKRNSGNPRADNHQFMLDFNNGGVNLTHPSVPTGASSSNASEDEDEHDESYSNSNFEAPEFVNGLTTDAGSIPNRTALCLNQNLGDRLLKSAASSQLLSIKTDNSPANSSEMEHSSSGLVNHQLSSLLSASSPATNNGAWNEQTSHFTSEMKNTGNNLFTNSGRVSIHNRVAPATILSNSSETEHDWQLLMSTMLSSIDRF</sequence>
<dbReference type="EMBL" id="JBJKFK010001147">
    <property type="protein sequence ID" value="KAL3313941.1"/>
    <property type="molecule type" value="Genomic_DNA"/>
</dbReference>
<comment type="subcellular location">
    <subcellularLocation>
        <location evidence="1">Nucleus</location>
    </subcellularLocation>
</comment>
<dbReference type="PROSITE" id="PS50066">
    <property type="entry name" value="MADS_BOX_2"/>
    <property type="match status" value="1"/>
</dbReference>
<dbReference type="InterPro" id="IPR033896">
    <property type="entry name" value="MEF2-like_N"/>
</dbReference>
<evidence type="ECO:0000256" key="4">
    <source>
        <dbReference type="ARBA" id="ARBA00023163"/>
    </source>
</evidence>
<accession>A0ABD2Q6U5</accession>
<dbReference type="SMART" id="SM00432">
    <property type="entry name" value="MADS"/>
    <property type="match status" value="1"/>
</dbReference>
<dbReference type="SUPFAM" id="SSF55455">
    <property type="entry name" value="SRF-like"/>
    <property type="match status" value="1"/>
</dbReference>